<feature type="transmembrane region" description="Helical" evidence="7">
    <location>
        <begin position="332"/>
        <end position="350"/>
    </location>
</feature>
<dbReference type="EMBL" id="FOWQ01000001">
    <property type="protein sequence ID" value="SFO77105.1"/>
    <property type="molecule type" value="Genomic_DNA"/>
</dbReference>
<dbReference type="PANTHER" id="PTHR30250:SF10">
    <property type="entry name" value="LIPOPOLYSACCHARIDE BIOSYNTHESIS PROTEIN WZXC"/>
    <property type="match status" value="1"/>
</dbReference>
<dbReference type="Proteomes" id="UP000198857">
    <property type="component" value="Unassembled WGS sequence"/>
</dbReference>
<feature type="transmembrane region" description="Helical" evidence="7">
    <location>
        <begin position="293"/>
        <end position="312"/>
    </location>
</feature>
<dbReference type="InterPro" id="IPR050833">
    <property type="entry name" value="Poly_Biosynth_Transport"/>
</dbReference>
<evidence type="ECO:0000256" key="3">
    <source>
        <dbReference type="ARBA" id="ARBA00022475"/>
    </source>
</evidence>
<keyword evidence="6 7" id="KW-0472">Membrane</keyword>
<dbReference type="OrthoDB" id="149157at2"/>
<feature type="transmembrane region" description="Helical" evidence="7">
    <location>
        <begin position="155"/>
        <end position="176"/>
    </location>
</feature>
<accession>A0A1I5JWF7</accession>
<feature type="transmembrane region" description="Helical" evidence="7">
    <location>
        <begin position="36"/>
        <end position="64"/>
    </location>
</feature>
<comment type="subcellular location">
    <subcellularLocation>
        <location evidence="1">Cell membrane</location>
        <topology evidence="1">Multi-pass membrane protein</topology>
    </subcellularLocation>
</comment>
<comment type="similarity">
    <text evidence="2">Belongs to the polysaccharide synthase family.</text>
</comment>
<gene>
    <name evidence="8" type="ORF">SAMN05660464_1090</name>
</gene>
<evidence type="ECO:0000313" key="8">
    <source>
        <dbReference type="EMBL" id="SFO77105.1"/>
    </source>
</evidence>
<evidence type="ECO:0000256" key="1">
    <source>
        <dbReference type="ARBA" id="ARBA00004651"/>
    </source>
</evidence>
<feature type="transmembrane region" description="Helical" evidence="7">
    <location>
        <begin position="389"/>
        <end position="408"/>
    </location>
</feature>
<keyword evidence="3" id="KW-1003">Cell membrane</keyword>
<feature type="transmembrane region" description="Helical" evidence="7">
    <location>
        <begin position="85"/>
        <end position="111"/>
    </location>
</feature>
<dbReference type="PANTHER" id="PTHR30250">
    <property type="entry name" value="PST FAMILY PREDICTED COLANIC ACID TRANSPORTER"/>
    <property type="match status" value="1"/>
</dbReference>
<dbReference type="AlphaFoldDB" id="A0A1I5JWF7"/>
<reference evidence="9" key="1">
    <citation type="submission" date="2016-10" db="EMBL/GenBank/DDBJ databases">
        <authorList>
            <person name="Varghese N."/>
            <person name="Submissions S."/>
        </authorList>
    </citation>
    <scope>NUCLEOTIDE SEQUENCE [LARGE SCALE GENOMIC DNA]</scope>
    <source>
        <strain evidence="9">DSM 44208</strain>
    </source>
</reference>
<protein>
    <submittedName>
        <fullName evidence="8">Polysaccharide transporter, PST family</fullName>
    </submittedName>
</protein>
<feature type="transmembrane region" description="Helical" evidence="7">
    <location>
        <begin position="450"/>
        <end position="471"/>
    </location>
</feature>
<keyword evidence="5 7" id="KW-1133">Transmembrane helix</keyword>
<evidence type="ECO:0000313" key="9">
    <source>
        <dbReference type="Proteomes" id="UP000198857"/>
    </source>
</evidence>
<keyword evidence="4 7" id="KW-0812">Transmembrane</keyword>
<dbReference type="STRING" id="1523247.SAMN05660464_1090"/>
<proteinExistence type="inferred from homology"/>
<evidence type="ECO:0000256" key="4">
    <source>
        <dbReference type="ARBA" id="ARBA00022692"/>
    </source>
</evidence>
<evidence type="ECO:0000256" key="6">
    <source>
        <dbReference type="ARBA" id="ARBA00023136"/>
    </source>
</evidence>
<evidence type="ECO:0000256" key="5">
    <source>
        <dbReference type="ARBA" id="ARBA00022989"/>
    </source>
</evidence>
<name>A0A1I5JWF7_9ACTN</name>
<feature type="transmembrane region" description="Helical" evidence="7">
    <location>
        <begin position="182"/>
        <end position="203"/>
    </location>
</feature>
<feature type="transmembrane region" description="Helical" evidence="7">
    <location>
        <begin position="215"/>
        <end position="235"/>
    </location>
</feature>
<evidence type="ECO:0000256" key="7">
    <source>
        <dbReference type="SAM" id="Phobius"/>
    </source>
</evidence>
<feature type="transmembrane region" description="Helical" evidence="7">
    <location>
        <begin position="255"/>
        <end position="281"/>
    </location>
</feature>
<dbReference type="Pfam" id="PF13440">
    <property type="entry name" value="Polysacc_synt_3"/>
    <property type="match status" value="1"/>
</dbReference>
<feature type="transmembrane region" description="Helical" evidence="7">
    <location>
        <begin position="420"/>
        <end position="438"/>
    </location>
</feature>
<sequence length="485" mass="49168">MHRPVPPVSQGLAGAASRGALWLGLVNLLSKGSQVFVTLALGLFLTAAELGSVTVTVALVNLALVVQSAGVYDVIARTSEEPRRFAGTVVTISVGLGALIAVLAAVLAPQLAELAGARTATDLLRVAVLSLPFTALAGVQMAYLHRQLDFRRRLVPDAGSALAGAAVTVVGAAAGLGEWSLVAGLVTTAVLAPLLGTAVGIRLRPRWSAAHARTVGRWAAVTGPGAVLGLVLLNLDYVVVTRVLGEAATGVYSFAFRIAFVPYVMGAVVLGGVAFPLYARLMASGGERAMAPAVVRFVHVLAATTGGAYLALALLADRIVVIDPRWAGSAPVLRVLTVYGVLLGLVLMGHEALRASGRPGSYLRAQVVHVVVLLVAAVTLVRFGIVGMAWAQVGAVAVAAVVVVVMLARAGVLGSGLGRALLPPLGAAALVAVGHQAAGRAGLLPPADSLVGGAVVGVLVLLAYVGALVVVDRPLVRDLRAAVAR</sequence>
<organism evidence="8 9">
    <name type="scientific">Geodermatophilus dictyosporus</name>
    <dbReference type="NCBI Taxonomy" id="1523247"/>
    <lineage>
        <taxon>Bacteria</taxon>
        <taxon>Bacillati</taxon>
        <taxon>Actinomycetota</taxon>
        <taxon>Actinomycetes</taxon>
        <taxon>Geodermatophilales</taxon>
        <taxon>Geodermatophilaceae</taxon>
        <taxon>Geodermatophilus</taxon>
    </lineage>
</organism>
<dbReference type="GO" id="GO:0005886">
    <property type="term" value="C:plasma membrane"/>
    <property type="evidence" value="ECO:0007669"/>
    <property type="project" value="UniProtKB-SubCell"/>
</dbReference>
<keyword evidence="9" id="KW-1185">Reference proteome</keyword>
<evidence type="ECO:0000256" key="2">
    <source>
        <dbReference type="ARBA" id="ARBA00007430"/>
    </source>
</evidence>
<feature type="transmembrane region" description="Helical" evidence="7">
    <location>
        <begin position="362"/>
        <end position="383"/>
    </location>
</feature>
<feature type="transmembrane region" description="Helical" evidence="7">
    <location>
        <begin position="123"/>
        <end position="143"/>
    </location>
</feature>